<evidence type="ECO:0000256" key="1">
    <source>
        <dbReference type="SAM" id="Phobius"/>
    </source>
</evidence>
<keyword evidence="1" id="KW-0812">Transmembrane</keyword>
<dbReference type="EMBL" id="JAUFPT010000027">
    <property type="protein sequence ID" value="MDN3570930.1"/>
    <property type="molecule type" value="Genomic_DNA"/>
</dbReference>
<gene>
    <name evidence="2" type="ORF">QWZ18_09860</name>
</gene>
<reference evidence="3" key="1">
    <citation type="journal article" date="2019" name="Int. J. Syst. Evol. Microbiol.">
        <title>The Global Catalogue of Microorganisms (GCM) 10K type strain sequencing project: providing services to taxonomists for standard genome sequencing and annotation.</title>
        <authorList>
            <consortium name="The Broad Institute Genomics Platform"/>
            <consortium name="The Broad Institute Genome Sequencing Center for Infectious Disease"/>
            <person name="Wu L."/>
            <person name="Ma J."/>
        </authorList>
    </citation>
    <scope>NUCLEOTIDE SEQUENCE [LARGE SCALE GENOMIC DNA]</scope>
    <source>
        <strain evidence="3">CECT 7806</strain>
    </source>
</reference>
<organism evidence="2 3">
    <name type="scientific">Methylobacterium longum</name>
    <dbReference type="NCBI Taxonomy" id="767694"/>
    <lineage>
        <taxon>Bacteria</taxon>
        <taxon>Pseudomonadati</taxon>
        <taxon>Pseudomonadota</taxon>
        <taxon>Alphaproteobacteria</taxon>
        <taxon>Hyphomicrobiales</taxon>
        <taxon>Methylobacteriaceae</taxon>
        <taxon>Methylobacterium</taxon>
    </lineage>
</organism>
<keyword evidence="1" id="KW-0472">Membrane</keyword>
<keyword evidence="3" id="KW-1185">Reference proteome</keyword>
<evidence type="ECO:0000313" key="3">
    <source>
        <dbReference type="Proteomes" id="UP001244297"/>
    </source>
</evidence>
<keyword evidence="1" id="KW-1133">Transmembrane helix</keyword>
<name>A0ABT8AMD1_9HYPH</name>
<comment type="caution">
    <text evidence="2">The sequence shown here is derived from an EMBL/GenBank/DDBJ whole genome shotgun (WGS) entry which is preliminary data.</text>
</comment>
<feature type="transmembrane region" description="Helical" evidence="1">
    <location>
        <begin position="56"/>
        <end position="75"/>
    </location>
</feature>
<dbReference type="Proteomes" id="UP001244297">
    <property type="component" value="Unassembled WGS sequence"/>
</dbReference>
<evidence type="ECO:0000313" key="2">
    <source>
        <dbReference type="EMBL" id="MDN3570930.1"/>
    </source>
</evidence>
<proteinExistence type="predicted"/>
<sequence>MTTFDLKDGRRRRSRLRRAWRDGRSDGGRGVLGGWCLSALLCLTLAMLCGPPLGPWMLAGLLSLSGFAWLGLAITQAGPPAHAPHPTAWDAALLSFAASFGVQSAARLGLL</sequence>
<dbReference type="RefSeq" id="WP_238289445.1">
    <property type="nucleotide sequence ID" value="NZ_BPQS01000015.1"/>
</dbReference>
<protein>
    <submittedName>
        <fullName evidence="2">Uncharacterized protein</fullName>
    </submittedName>
</protein>
<accession>A0ABT8AMD1</accession>